<dbReference type="RefSeq" id="WP_100346099.1">
    <property type="nucleotide sequence ID" value="NZ_PGFB01000007.1"/>
</dbReference>
<dbReference type="FunFam" id="3.40.605.10:FF:000007">
    <property type="entry name" value="NAD/NADP-dependent betaine aldehyde dehydrogenase"/>
    <property type="match status" value="1"/>
</dbReference>
<proteinExistence type="inferred from homology"/>
<dbReference type="InterPro" id="IPR016163">
    <property type="entry name" value="Ald_DH_C"/>
</dbReference>
<dbReference type="InterPro" id="IPR016161">
    <property type="entry name" value="Ald_DH/histidinol_DH"/>
</dbReference>
<reference evidence="6 7" key="1">
    <citation type="submission" date="2017-11" db="EMBL/GenBank/DDBJ databases">
        <title>Genomic Encyclopedia of Archaeal and Bacterial Type Strains, Phase II (KMG-II): From Individual Species to Whole Genera.</title>
        <authorList>
            <person name="Goeker M."/>
        </authorList>
    </citation>
    <scope>NUCLEOTIDE SEQUENCE [LARGE SCALE GENOMIC DNA]</scope>
    <source>
        <strain evidence="6 7">DSM 25625</strain>
    </source>
</reference>
<dbReference type="Gene3D" id="3.40.309.10">
    <property type="entry name" value="Aldehyde Dehydrogenase, Chain A, domain 2"/>
    <property type="match status" value="1"/>
</dbReference>
<sequence>MDYLSDLHIDGTWRAGAGGATFPVLDPSDGSELARFAIATEADCLAAVEAADAAFDGWAATPPRVRGEVLRRAYEILTEEREIFAEIIVRENGKAFSDALGEADYAKEFFRWFSEEAVRIGGDFRLSPSGDKRIVVTRQPIGVSVLVTPWNFPAAMATRKIAPALAAGCTTVLKPARETPLTAAYIVGALERAGAPRGVVNLVTPVPTGPAVAAMIAHPAVRKLSFTGSTEVGRVLLHEAADTVVSASMELGGNAPFLVLEGADVDLAVEGALVAKMRNGGSACTAANRFYVHDSLHDEFAEKLAVALGRFTVGPGIDRANTLGALVSLEERDKVADLVTTAVAEGATVILGGERIGGGAFYPATVLVDVEHGSTINQTEIFGPVSALVRFSTVDEAVRMANDTIYGLIGYVFGREDEALRVALRVDAGMVAVNRGVLSDPAAPFGGTKQSGLGREGSSEGILEYLEEKYIGLAP</sequence>
<dbReference type="GO" id="GO:0009450">
    <property type="term" value="P:gamma-aminobutyric acid catabolic process"/>
    <property type="evidence" value="ECO:0007669"/>
    <property type="project" value="TreeGrafter"/>
</dbReference>
<dbReference type="InterPro" id="IPR016162">
    <property type="entry name" value="Ald_DH_N"/>
</dbReference>
<evidence type="ECO:0000256" key="3">
    <source>
        <dbReference type="PROSITE-ProRule" id="PRU10007"/>
    </source>
</evidence>
<dbReference type="AlphaFoldDB" id="A0A2M9BB88"/>
<dbReference type="Pfam" id="PF00171">
    <property type="entry name" value="Aldedh"/>
    <property type="match status" value="1"/>
</dbReference>
<dbReference type="SUPFAM" id="SSF53720">
    <property type="entry name" value="ALDH-like"/>
    <property type="match status" value="1"/>
</dbReference>
<dbReference type="InterPro" id="IPR015590">
    <property type="entry name" value="Aldehyde_DH_dom"/>
</dbReference>
<evidence type="ECO:0000256" key="4">
    <source>
        <dbReference type="RuleBase" id="RU003345"/>
    </source>
</evidence>
<dbReference type="PANTHER" id="PTHR43353:SF5">
    <property type="entry name" value="SUCCINATE-SEMIALDEHYDE DEHYDROGENASE, MITOCHONDRIAL"/>
    <property type="match status" value="1"/>
</dbReference>
<dbReference type="InterPro" id="IPR050740">
    <property type="entry name" value="Aldehyde_DH_Superfamily"/>
</dbReference>
<comment type="similarity">
    <text evidence="1 4">Belongs to the aldehyde dehydrogenase family.</text>
</comment>
<feature type="active site" evidence="3">
    <location>
        <position position="250"/>
    </location>
</feature>
<accession>A0A2M9BB88</accession>
<dbReference type="InterPro" id="IPR029510">
    <property type="entry name" value="Ald_DH_CS_GLU"/>
</dbReference>
<dbReference type="OrthoDB" id="6882680at2"/>
<evidence type="ECO:0000256" key="2">
    <source>
        <dbReference type="ARBA" id="ARBA00023002"/>
    </source>
</evidence>
<dbReference type="EMBL" id="PGFB01000007">
    <property type="protein sequence ID" value="PJJ55207.1"/>
    <property type="molecule type" value="Genomic_DNA"/>
</dbReference>
<dbReference type="PANTHER" id="PTHR43353">
    <property type="entry name" value="SUCCINATE-SEMIALDEHYDE DEHYDROGENASE, MITOCHONDRIAL"/>
    <property type="match status" value="1"/>
</dbReference>
<keyword evidence="2 4" id="KW-0560">Oxidoreductase</keyword>
<dbReference type="CDD" id="cd07103">
    <property type="entry name" value="ALDH_F5_SSADH_GabD"/>
    <property type="match status" value="1"/>
</dbReference>
<evidence type="ECO:0000313" key="7">
    <source>
        <dbReference type="Proteomes" id="UP000230161"/>
    </source>
</evidence>
<gene>
    <name evidence="6" type="ORF">CLV54_3344</name>
</gene>
<name>A0A2M9BB88_9MICO</name>
<protein>
    <submittedName>
        <fullName evidence="6">Succinate-semialdehyde dehydrogenase/glutarate-semialdehyde dehydrogenase</fullName>
    </submittedName>
</protein>
<dbReference type="Gene3D" id="3.40.605.10">
    <property type="entry name" value="Aldehyde Dehydrogenase, Chain A, domain 1"/>
    <property type="match status" value="1"/>
</dbReference>
<evidence type="ECO:0000259" key="5">
    <source>
        <dbReference type="Pfam" id="PF00171"/>
    </source>
</evidence>
<evidence type="ECO:0000256" key="1">
    <source>
        <dbReference type="ARBA" id="ARBA00009986"/>
    </source>
</evidence>
<dbReference type="PROSITE" id="PS00687">
    <property type="entry name" value="ALDEHYDE_DEHYDR_GLU"/>
    <property type="match status" value="1"/>
</dbReference>
<feature type="domain" description="Aldehyde dehydrogenase" evidence="5">
    <location>
        <begin position="13"/>
        <end position="470"/>
    </location>
</feature>
<comment type="caution">
    <text evidence="6">The sequence shown here is derived from an EMBL/GenBank/DDBJ whole genome shotgun (WGS) entry which is preliminary data.</text>
</comment>
<evidence type="ECO:0000313" key="6">
    <source>
        <dbReference type="EMBL" id="PJJ55207.1"/>
    </source>
</evidence>
<organism evidence="6 7">
    <name type="scientific">Compostimonas suwonensis</name>
    <dbReference type="NCBI Taxonomy" id="1048394"/>
    <lineage>
        <taxon>Bacteria</taxon>
        <taxon>Bacillati</taxon>
        <taxon>Actinomycetota</taxon>
        <taxon>Actinomycetes</taxon>
        <taxon>Micrococcales</taxon>
        <taxon>Microbacteriaceae</taxon>
        <taxon>Compostimonas</taxon>
    </lineage>
</organism>
<dbReference type="GO" id="GO:0004777">
    <property type="term" value="F:succinate-semialdehyde dehydrogenase (NAD+) activity"/>
    <property type="evidence" value="ECO:0007669"/>
    <property type="project" value="TreeGrafter"/>
</dbReference>
<dbReference type="Proteomes" id="UP000230161">
    <property type="component" value="Unassembled WGS sequence"/>
</dbReference>
<keyword evidence="7" id="KW-1185">Reference proteome</keyword>